<evidence type="ECO:0000313" key="3">
    <source>
        <dbReference type="EMBL" id="SFA54960.1"/>
    </source>
</evidence>
<sequence>MFRKIRSNRDPGITVSAELYQEFRPYLTLIRRKTVRFLRAHPRLVFTLMVALIIFSLLFSFGLFSSDNKLDAKANNLHSQHGSGKNPQSIDDGLSKISSTGAKLRKTVEIKKQVDSVLERAELNNMDTLFLEAKLEELKRLR</sequence>
<reference evidence="4" key="1">
    <citation type="submission" date="2016-10" db="EMBL/GenBank/DDBJ databases">
        <authorList>
            <person name="Varghese N."/>
            <person name="Submissions S."/>
        </authorList>
    </citation>
    <scope>NUCLEOTIDE SEQUENCE [LARGE SCALE GENOMIC DNA]</scope>
    <source>
        <strain evidence="4">DSM 18130</strain>
    </source>
</reference>
<evidence type="ECO:0000313" key="4">
    <source>
        <dbReference type="Proteomes" id="UP000198836"/>
    </source>
</evidence>
<keyword evidence="4" id="KW-1185">Reference proteome</keyword>
<organism evidence="3 4">
    <name type="scientific">Pedobacter suwonensis</name>
    <dbReference type="NCBI Taxonomy" id="332999"/>
    <lineage>
        <taxon>Bacteria</taxon>
        <taxon>Pseudomonadati</taxon>
        <taxon>Bacteroidota</taxon>
        <taxon>Sphingobacteriia</taxon>
        <taxon>Sphingobacteriales</taxon>
        <taxon>Sphingobacteriaceae</taxon>
        <taxon>Pedobacter</taxon>
    </lineage>
</organism>
<dbReference type="EMBL" id="FOJM01000014">
    <property type="protein sequence ID" value="SFA54960.1"/>
    <property type="molecule type" value="Genomic_DNA"/>
</dbReference>
<evidence type="ECO:0000256" key="2">
    <source>
        <dbReference type="SAM" id="Phobius"/>
    </source>
</evidence>
<feature type="compositionally biased region" description="Polar residues" evidence="1">
    <location>
        <begin position="76"/>
        <end position="89"/>
    </location>
</feature>
<protein>
    <submittedName>
        <fullName evidence="3">Uncharacterized protein</fullName>
    </submittedName>
</protein>
<name>A0A1I0TTC3_9SPHI</name>
<feature type="region of interest" description="Disordered" evidence="1">
    <location>
        <begin position="76"/>
        <end position="96"/>
    </location>
</feature>
<dbReference type="OrthoDB" id="796951at2"/>
<dbReference type="AlphaFoldDB" id="A0A1I0TTC3"/>
<feature type="transmembrane region" description="Helical" evidence="2">
    <location>
        <begin position="44"/>
        <end position="64"/>
    </location>
</feature>
<dbReference type="RefSeq" id="WP_090985766.1">
    <property type="nucleotide sequence ID" value="NZ_FOJM01000014.1"/>
</dbReference>
<keyword evidence="2" id="KW-0812">Transmembrane</keyword>
<dbReference type="STRING" id="332999.SAMN04488511_11451"/>
<evidence type="ECO:0000256" key="1">
    <source>
        <dbReference type="SAM" id="MobiDB-lite"/>
    </source>
</evidence>
<gene>
    <name evidence="3" type="ORF">SAMN04488511_11451</name>
</gene>
<dbReference type="Proteomes" id="UP000198836">
    <property type="component" value="Unassembled WGS sequence"/>
</dbReference>
<proteinExistence type="predicted"/>
<accession>A0A1I0TTC3</accession>
<keyword evidence="2" id="KW-0472">Membrane</keyword>
<keyword evidence="2" id="KW-1133">Transmembrane helix</keyword>